<dbReference type="GO" id="GO:0046872">
    <property type="term" value="F:metal ion binding"/>
    <property type="evidence" value="ECO:0007669"/>
    <property type="project" value="InterPro"/>
</dbReference>
<evidence type="ECO:0000313" key="13">
    <source>
        <dbReference type="EMBL" id="OGZ52795.1"/>
    </source>
</evidence>
<dbReference type="Pfam" id="PF02843">
    <property type="entry name" value="GARS_C"/>
    <property type="match status" value="1"/>
</dbReference>
<dbReference type="GO" id="GO:0005524">
    <property type="term" value="F:ATP binding"/>
    <property type="evidence" value="ECO:0007669"/>
    <property type="project" value="UniProtKB-UniRule"/>
</dbReference>
<keyword evidence="5 10" id="KW-0658">Purine biosynthesis</keyword>
<dbReference type="EMBL" id="MHNW01000039">
    <property type="protein sequence ID" value="OGZ52795.1"/>
    <property type="molecule type" value="Genomic_DNA"/>
</dbReference>
<organism evidence="13 14">
    <name type="scientific">Candidatus Ryanbacteria bacterium RIFCSPLOWO2_01_FULL_48_26</name>
    <dbReference type="NCBI Taxonomy" id="1802126"/>
    <lineage>
        <taxon>Bacteria</taxon>
        <taxon>Candidatus Ryaniibacteriota</taxon>
    </lineage>
</organism>
<evidence type="ECO:0000259" key="12">
    <source>
        <dbReference type="PROSITE" id="PS50975"/>
    </source>
</evidence>
<dbReference type="InterPro" id="IPR000115">
    <property type="entry name" value="PRibGlycinamide_synth"/>
</dbReference>
<comment type="pathway">
    <text evidence="1 10">Purine metabolism; IMP biosynthesis via de novo pathway; N(1)-(5-phospho-D-ribosyl)glycinamide from 5-phospho-alpha-D-ribose 1-diphosphate: step 2/2.</text>
</comment>
<dbReference type="Proteomes" id="UP000179106">
    <property type="component" value="Unassembled WGS sequence"/>
</dbReference>
<dbReference type="PANTHER" id="PTHR43472:SF1">
    <property type="entry name" value="PHOSPHORIBOSYLAMINE--GLYCINE LIGASE, CHLOROPLASTIC"/>
    <property type="match status" value="1"/>
</dbReference>
<evidence type="ECO:0000256" key="5">
    <source>
        <dbReference type="ARBA" id="ARBA00022755"/>
    </source>
</evidence>
<dbReference type="SUPFAM" id="SSF56059">
    <property type="entry name" value="Glutathione synthetase ATP-binding domain-like"/>
    <property type="match status" value="1"/>
</dbReference>
<dbReference type="InterPro" id="IPR011761">
    <property type="entry name" value="ATP-grasp"/>
</dbReference>
<dbReference type="InterPro" id="IPR037123">
    <property type="entry name" value="PRibGlycinamide_synth_C_sf"/>
</dbReference>
<evidence type="ECO:0000256" key="11">
    <source>
        <dbReference type="PROSITE-ProRule" id="PRU00409"/>
    </source>
</evidence>
<feature type="domain" description="ATP-grasp" evidence="12">
    <location>
        <begin position="110"/>
        <end position="325"/>
    </location>
</feature>
<dbReference type="UniPathway" id="UPA00074">
    <property type="reaction ID" value="UER00125"/>
</dbReference>
<dbReference type="Pfam" id="PF01071">
    <property type="entry name" value="GARS_A"/>
    <property type="match status" value="1"/>
</dbReference>
<dbReference type="HAMAP" id="MF_00138">
    <property type="entry name" value="GARS"/>
    <property type="match status" value="1"/>
</dbReference>
<evidence type="ECO:0000256" key="10">
    <source>
        <dbReference type="HAMAP-Rule" id="MF_00138"/>
    </source>
</evidence>
<dbReference type="InterPro" id="IPR020562">
    <property type="entry name" value="PRibGlycinamide_synth_N"/>
</dbReference>
<dbReference type="InterPro" id="IPR013815">
    <property type="entry name" value="ATP_grasp_subdomain_1"/>
</dbReference>
<dbReference type="Gene3D" id="3.90.600.10">
    <property type="entry name" value="Phosphoribosylglycinamide synthetase, C-terminal domain"/>
    <property type="match status" value="1"/>
</dbReference>
<evidence type="ECO:0000256" key="4">
    <source>
        <dbReference type="ARBA" id="ARBA00022741"/>
    </source>
</evidence>
<dbReference type="SUPFAM" id="SSF51246">
    <property type="entry name" value="Rudiment single hybrid motif"/>
    <property type="match status" value="1"/>
</dbReference>
<evidence type="ECO:0000256" key="7">
    <source>
        <dbReference type="ARBA" id="ARBA00038345"/>
    </source>
</evidence>
<evidence type="ECO:0000313" key="14">
    <source>
        <dbReference type="Proteomes" id="UP000179106"/>
    </source>
</evidence>
<dbReference type="Gene3D" id="3.30.470.20">
    <property type="entry name" value="ATP-grasp fold, B domain"/>
    <property type="match status" value="1"/>
</dbReference>
<comment type="catalytic activity">
    <reaction evidence="10">
        <text>5-phospho-beta-D-ribosylamine + glycine + ATP = N(1)-(5-phospho-beta-D-ribosyl)glycinamide + ADP + phosphate + H(+)</text>
        <dbReference type="Rhea" id="RHEA:17453"/>
        <dbReference type="ChEBI" id="CHEBI:15378"/>
        <dbReference type="ChEBI" id="CHEBI:30616"/>
        <dbReference type="ChEBI" id="CHEBI:43474"/>
        <dbReference type="ChEBI" id="CHEBI:57305"/>
        <dbReference type="ChEBI" id="CHEBI:58681"/>
        <dbReference type="ChEBI" id="CHEBI:143788"/>
        <dbReference type="ChEBI" id="CHEBI:456216"/>
        <dbReference type="EC" id="6.3.4.13"/>
    </reaction>
</comment>
<dbReference type="InterPro" id="IPR020560">
    <property type="entry name" value="PRibGlycinamide_synth_C-dom"/>
</dbReference>
<dbReference type="GO" id="GO:0009113">
    <property type="term" value="P:purine nucleobase biosynthetic process"/>
    <property type="evidence" value="ECO:0007669"/>
    <property type="project" value="InterPro"/>
</dbReference>
<evidence type="ECO:0000256" key="6">
    <source>
        <dbReference type="ARBA" id="ARBA00022840"/>
    </source>
</evidence>
<comment type="caution">
    <text evidence="13">The sequence shown here is derived from an EMBL/GenBank/DDBJ whole genome shotgun (WGS) entry which is preliminary data.</text>
</comment>
<keyword evidence="6 11" id="KW-0067">ATP-binding</keyword>
<protein>
    <recommendedName>
        <fullName evidence="2 10">Phosphoribosylamine--glycine ligase</fullName>
        <ecNumber evidence="2 10">6.3.4.13</ecNumber>
    </recommendedName>
    <alternativeName>
        <fullName evidence="10">GARS</fullName>
    </alternativeName>
    <alternativeName>
        <fullName evidence="8 10">Glycinamide ribonucleotide synthetase</fullName>
    </alternativeName>
    <alternativeName>
        <fullName evidence="9 10">Phosphoribosylglycinamide synthetase</fullName>
    </alternativeName>
</protein>
<evidence type="ECO:0000256" key="3">
    <source>
        <dbReference type="ARBA" id="ARBA00022598"/>
    </source>
</evidence>
<gene>
    <name evidence="10" type="primary">purD</name>
    <name evidence="13" type="ORF">A3B25_02940</name>
</gene>
<dbReference type="Gene3D" id="3.30.1490.20">
    <property type="entry name" value="ATP-grasp fold, A domain"/>
    <property type="match status" value="1"/>
</dbReference>
<dbReference type="GO" id="GO:0004637">
    <property type="term" value="F:phosphoribosylamine-glycine ligase activity"/>
    <property type="evidence" value="ECO:0007669"/>
    <property type="project" value="UniProtKB-UniRule"/>
</dbReference>
<dbReference type="SMART" id="SM01209">
    <property type="entry name" value="GARS_A"/>
    <property type="match status" value="1"/>
</dbReference>
<dbReference type="PROSITE" id="PS50975">
    <property type="entry name" value="ATP_GRASP"/>
    <property type="match status" value="1"/>
</dbReference>
<dbReference type="Gene3D" id="3.40.50.20">
    <property type="match status" value="1"/>
</dbReference>
<reference evidence="13 14" key="1">
    <citation type="journal article" date="2016" name="Nat. Commun.">
        <title>Thousands of microbial genomes shed light on interconnected biogeochemical processes in an aquifer system.</title>
        <authorList>
            <person name="Anantharaman K."/>
            <person name="Brown C.T."/>
            <person name="Hug L.A."/>
            <person name="Sharon I."/>
            <person name="Castelle C.J."/>
            <person name="Probst A.J."/>
            <person name="Thomas B.C."/>
            <person name="Singh A."/>
            <person name="Wilkins M.J."/>
            <person name="Karaoz U."/>
            <person name="Brodie E.L."/>
            <person name="Williams K.H."/>
            <person name="Hubbard S.S."/>
            <person name="Banfield J.F."/>
        </authorList>
    </citation>
    <scope>NUCLEOTIDE SEQUENCE [LARGE SCALE GENOMIC DNA]</scope>
</reference>
<dbReference type="InterPro" id="IPR016185">
    <property type="entry name" value="PreATP-grasp_dom_sf"/>
</dbReference>
<proteinExistence type="inferred from homology"/>
<evidence type="ECO:0000256" key="9">
    <source>
        <dbReference type="ARBA" id="ARBA00042864"/>
    </source>
</evidence>
<accession>A0A1G2GRF4</accession>
<dbReference type="STRING" id="1802126.A3B25_02940"/>
<dbReference type="SUPFAM" id="SSF52440">
    <property type="entry name" value="PreATP-grasp domain"/>
    <property type="match status" value="1"/>
</dbReference>
<dbReference type="InterPro" id="IPR020561">
    <property type="entry name" value="PRibGlycinamid_synth_ATP-grasp"/>
</dbReference>
<evidence type="ECO:0000256" key="8">
    <source>
        <dbReference type="ARBA" id="ARBA00042242"/>
    </source>
</evidence>
<dbReference type="NCBIfam" id="TIGR00877">
    <property type="entry name" value="purD"/>
    <property type="match status" value="1"/>
</dbReference>
<dbReference type="GO" id="GO:0006189">
    <property type="term" value="P:'de novo' IMP biosynthetic process"/>
    <property type="evidence" value="ECO:0007669"/>
    <property type="project" value="UniProtKB-UniRule"/>
</dbReference>
<evidence type="ECO:0000256" key="2">
    <source>
        <dbReference type="ARBA" id="ARBA00013255"/>
    </source>
</evidence>
<sequence>MKRKVLVIGSGGREAVTVWKIKDCLDPNVEIHCAPGNAGMEPMAKLHDVKTNDIDGLCALAEKLRPDIVIPGPEEPLVLGIADRLSTLGIACVGPSAKAARLEGSKVFAKRFMRRHNIRTAHFRVFDDLNEALQNIIGMFHDYDGLPDSPAIVIKTDGLCGGKGVLIPANEEDAVEGINDIMEKKKFGSAGDRIVVEERLRGHECSFIVLTDGKNVVPLLPAVDYKRRFEGDEGPNTGGMGAYCPNPLITPNLHEEIIEDIVLPTIRGMTYEGNPYRGFLYFGLMITENGPYVLEYNVRMGDPEASVILPLVDCDITELLIAAATGDISGIELKWKNAAAVAVVLTAENYPKGKSEGASIYGLTEARSLGALVFSAGVLPPKIFGQPLITYGGRILEVVGVGKDFTTARGIAYAGAEVIQFRDKAYRPDIAARLIK</sequence>
<name>A0A1G2GRF4_9BACT</name>
<dbReference type="Pfam" id="PF02844">
    <property type="entry name" value="GARS_N"/>
    <property type="match status" value="1"/>
</dbReference>
<comment type="similarity">
    <text evidence="7 10">Belongs to the GARS family.</text>
</comment>
<dbReference type="EC" id="6.3.4.13" evidence="2 10"/>
<evidence type="ECO:0000256" key="1">
    <source>
        <dbReference type="ARBA" id="ARBA00005174"/>
    </source>
</evidence>
<keyword evidence="3 10" id="KW-0436">Ligase</keyword>
<dbReference type="AlphaFoldDB" id="A0A1G2GRF4"/>
<keyword evidence="4 11" id="KW-0547">Nucleotide-binding</keyword>
<dbReference type="InterPro" id="IPR011054">
    <property type="entry name" value="Rudment_hybrid_motif"/>
</dbReference>
<dbReference type="PANTHER" id="PTHR43472">
    <property type="entry name" value="PHOSPHORIBOSYLAMINE--GLYCINE LIGASE"/>
    <property type="match status" value="1"/>
</dbReference>
<dbReference type="SMART" id="SM01210">
    <property type="entry name" value="GARS_C"/>
    <property type="match status" value="1"/>
</dbReference>